<gene>
    <name evidence="2" type="ORF">GcM3_184041</name>
</gene>
<reference evidence="2 3" key="1">
    <citation type="journal article" date="2018" name="BMC Genomics">
        <title>Comparative genome analyses reveal sequence features reflecting distinct modes of host-adaptation between dicot and monocot powdery mildew.</title>
        <authorList>
            <person name="Wu Y."/>
            <person name="Ma X."/>
            <person name="Pan Z."/>
            <person name="Kale S.D."/>
            <person name="Song Y."/>
            <person name="King H."/>
            <person name="Zhang Q."/>
            <person name="Presley C."/>
            <person name="Deng X."/>
            <person name="Wei C.I."/>
            <person name="Xiao S."/>
        </authorList>
    </citation>
    <scope>NUCLEOTIDE SEQUENCE [LARGE SCALE GENOMIC DNA]</scope>
    <source>
        <strain evidence="2">UMSG3</strain>
    </source>
</reference>
<feature type="domain" description="Retroviral polymerase SH3-like" evidence="1">
    <location>
        <begin position="61"/>
        <end position="110"/>
    </location>
</feature>
<keyword evidence="3" id="KW-1185">Reference proteome</keyword>
<dbReference type="InterPro" id="IPR057670">
    <property type="entry name" value="SH3_retrovirus"/>
</dbReference>
<dbReference type="EMBL" id="MCBQ01018453">
    <property type="protein sequence ID" value="RKF58072.1"/>
    <property type="molecule type" value="Genomic_DNA"/>
</dbReference>
<evidence type="ECO:0000259" key="1">
    <source>
        <dbReference type="Pfam" id="PF25597"/>
    </source>
</evidence>
<evidence type="ECO:0000313" key="3">
    <source>
        <dbReference type="Proteomes" id="UP000283383"/>
    </source>
</evidence>
<proteinExistence type="predicted"/>
<protein>
    <recommendedName>
        <fullName evidence="1">Retroviral polymerase SH3-like domain-containing protein</fullName>
    </recommendedName>
</protein>
<dbReference type="Pfam" id="PF25597">
    <property type="entry name" value="SH3_retrovirus"/>
    <property type="match status" value="1"/>
</dbReference>
<feature type="non-terminal residue" evidence="2">
    <location>
        <position position="1"/>
    </location>
</feature>
<dbReference type="Proteomes" id="UP000283383">
    <property type="component" value="Unassembled WGS sequence"/>
</dbReference>
<sequence>FVKSRWGFDVVVWKGDGEKSFGSKWIVWINSHGYDVETSSPHIQEQNGDAERAGGILQILDKILPRAEIGYLVSYDSKNIFRIWIPSRNIVISTRDVTFDPTEGYSPNSPSPIIANEFLEVLQVPQLEIDSSDNNIEIYEKKDDLEVHSVESPKTRAAEKVDQNDSVTLPIQKFSELKEAEHKIKKIPKGYVEVMEDNDKRPK</sequence>
<comment type="caution">
    <text evidence="2">The sequence shown here is derived from an EMBL/GenBank/DDBJ whole genome shotgun (WGS) entry which is preliminary data.</text>
</comment>
<evidence type="ECO:0000313" key="2">
    <source>
        <dbReference type="EMBL" id="RKF58072.1"/>
    </source>
</evidence>
<organism evidence="2 3">
    <name type="scientific">Golovinomyces cichoracearum</name>
    <dbReference type="NCBI Taxonomy" id="62708"/>
    <lineage>
        <taxon>Eukaryota</taxon>
        <taxon>Fungi</taxon>
        <taxon>Dikarya</taxon>
        <taxon>Ascomycota</taxon>
        <taxon>Pezizomycotina</taxon>
        <taxon>Leotiomycetes</taxon>
        <taxon>Erysiphales</taxon>
        <taxon>Erysiphaceae</taxon>
        <taxon>Golovinomyces</taxon>
    </lineage>
</organism>
<dbReference type="AlphaFoldDB" id="A0A420HKW7"/>
<name>A0A420HKW7_9PEZI</name>
<accession>A0A420HKW7</accession>